<dbReference type="STRING" id="1524460.IX84_27290"/>
<keyword evidence="3" id="KW-1185">Reference proteome</keyword>
<dbReference type="EMBL" id="JPOS01000090">
    <property type="protein sequence ID" value="KGE85236.1"/>
    <property type="molecule type" value="Genomic_DNA"/>
</dbReference>
<dbReference type="InterPro" id="IPR050266">
    <property type="entry name" value="AB_hydrolase_sf"/>
</dbReference>
<reference evidence="2 3" key="1">
    <citation type="journal article" date="2014" name="Int. J. Syst. Evol. Microbiol.">
        <title>Phaeodactylibacter xiamenensis gen. nov., sp. nov., a member of the family Saprospiraceae isolated from the marine alga Phaeodactylum tricornutum.</title>
        <authorList>
            <person name="Chen Z.Jr."/>
            <person name="Lei X."/>
            <person name="Lai Q."/>
            <person name="Li Y."/>
            <person name="Zhang B."/>
            <person name="Zhang J."/>
            <person name="Zhang H."/>
            <person name="Yang L."/>
            <person name="Zheng W."/>
            <person name="Tian Y."/>
            <person name="Yu Z."/>
            <person name="Xu H.Jr."/>
            <person name="Zheng T."/>
        </authorList>
    </citation>
    <scope>NUCLEOTIDE SEQUENCE [LARGE SCALE GENOMIC DNA]</scope>
    <source>
        <strain evidence="2 3">KD52</strain>
    </source>
</reference>
<dbReference type="Pfam" id="PF00561">
    <property type="entry name" value="Abhydrolase_1"/>
    <property type="match status" value="1"/>
</dbReference>
<dbReference type="OrthoDB" id="9780932at2"/>
<dbReference type="GO" id="GO:0016787">
    <property type="term" value="F:hydrolase activity"/>
    <property type="evidence" value="ECO:0007669"/>
    <property type="project" value="UniProtKB-KW"/>
</dbReference>
<dbReference type="SUPFAM" id="SSF53474">
    <property type="entry name" value="alpha/beta-Hydrolases"/>
    <property type="match status" value="1"/>
</dbReference>
<keyword evidence="2" id="KW-0378">Hydrolase</keyword>
<dbReference type="PRINTS" id="PR00412">
    <property type="entry name" value="EPOXHYDRLASE"/>
</dbReference>
<gene>
    <name evidence="2" type="ORF">IX84_27290</name>
</gene>
<dbReference type="InterPro" id="IPR029058">
    <property type="entry name" value="AB_hydrolase_fold"/>
</dbReference>
<accession>A0A098RZE7</accession>
<comment type="caution">
    <text evidence="2">The sequence shown here is derived from an EMBL/GenBank/DDBJ whole genome shotgun (WGS) entry which is preliminary data.</text>
</comment>
<evidence type="ECO:0000259" key="1">
    <source>
        <dbReference type="Pfam" id="PF00561"/>
    </source>
</evidence>
<dbReference type="InterPro" id="IPR000639">
    <property type="entry name" value="Epox_hydrolase-like"/>
</dbReference>
<organism evidence="2 3">
    <name type="scientific">Phaeodactylibacter xiamenensis</name>
    <dbReference type="NCBI Taxonomy" id="1524460"/>
    <lineage>
        <taxon>Bacteria</taxon>
        <taxon>Pseudomonadati</taxon>
        <taxon>Bacteroidota</taxon>
        <taxon>Saprospiria</taxon>
        <taxon>Saprospirales</taxon>
        <taxon>Haliscomenobacteraceae</taxon>
        <taxon>Phaeodactylibacter</taxon>
    </lineage>
</organism>
<name>A0A098RZE7_9BACT</name>
<evidence type="ECO:0000313" key="2">
    <source>
        <dbReference type="EMBL" id="KGE85236.1"/>
    </source>
</evidence>
<dbReference type="RefSeq" id="WP_044228879.1">
    <property type="nucleotide sequence ID" value="NZ_JBKAGJ010000004.1"/>
</dbReference>
<evidence type="ECO:0000313" key="3">
    <source>
        <dbReference type="Proteomes" id="UP000029736"/>
    </source>
</evidence>
<protein>
    <submittedName>
        <fullName evidence="2">Alpha/beta hydrolase</fullName>
    </submittedName>
</protein>
<dbReference type="InterPro" id="IPR000073">
    <property type="entry name" value="AB_hydrolase_1"/>
</dbReference>
<dbReference type="PRINTS" id="PR00111">
    <property type="entry name" value="ABHYDROLASE"/>
</dbReference>
<dbReference type="PANTHER" id="PTHR43798">
    <property type="entry name" value="MONOACYLGLYCEROL LIPASE"/>
    <property type="match status" value="1"/>
</dbReference>
<sequence length="266" mass="29908">MPRIYVNQTELYYEEYGQGTETLLFAHGLLWSSRMFADQITFFKDRYRVIAYDHRGQGQSSVTEGGYDMDTLTGDAVALLDALKIDRCHFAGLSMGGFVGLRLASRHPDRVQSLTLIDTSAQAEPEENIPRYRMLNRIVKMLGVWVVKRPVMKIMFGPSFLQDPNRRSLRKYWEQQLTCNSRSITRAVEGVIEREAVPPEALADIQCPTLVLVGAEDVATVPAKSEYLAEHIPNAQLLIIPRAGHTSSVEEPEAVCEAMAAFLDKQ</sequence>
<dbReference type="Proteomes" id="UP000029736">
    <property type="component" value="Unassembled WGS sequence"/>
</dbReference>
<proteinExistence type="predicted"/>
<dbReference type="Gene3D" id="3.40.50.1820">
    <property type="entry name" value="alpha/beta hydrolase"/>
    <property type="match status" value="1"/>
</dbReference>
<dbReference type="AlphaFoldDB" id="A0A098RZE7"/>
<feature type="domain" description="AB hydrolase-1" evidence="1">
    <location>
        <begin position="22"/>
        <end position="252"/>
    </location>
</feature>